<dbReference type="EMBL" id="JAXCLW010000009">
    <property type="protein sequence ID" value="MDY0885361.1"/>
    <property type="molecule type" value="Genomic_DNA"/>
</dbReference>
<keyword evidence="5" id="KW-0443">Lipid metabolism</keyword>
<proteinExistence type="predicted"/>
<accession>A0ABU5EG76</accession>
<keyword evidence="3" id="KW-1133">Transmembrane helix</keyword>
<dbReference type="RefSeq" id="WP_320510485.1">
    <property type="nucleotide sequence ID" value="NZ_JAXCLW010000009.1"/>
</dbReference>
<comment type="subcellular location">
    <subcellularLocation>
        <location evidence="1">Endomembrane system</location>
        <topology evidence="1">Multi-pass membrane protein</topology>
    </subcellularLocation>
</comment>
<evidence type="ECO:0000259" key="8">
    <source>
        <dbReference type="Pfam" id="PF04116"/>
    </source>
</evidence>
<evidence type="ECO:0000256" key="4">
    <source>
        <dbReference type="ARBA" id="ARBA00023002"/>
    </source>
</evidence>
<name>A0ABU5EG76_9PROT</name>
<evidence type="ECO:0000256" key="7">
    <source>
        <dbReference type="SAM" id="MobiDB-lite"/>
    </source>
</evidence>
<protein>
    <submittedName>
        <fullName evidence="9">Sterol desaturase family protein</fullName>
    </submittedName>
</protein>
<organism evidence="9 10">
    <name type="scientific">Dongia soli</name>
    <dbReference type="NCBI Taxonomy" id="600628"/>
    <lineage>
        <taxon>Bacteria</taxon>
        <taxon>Pseudomonadati</taxon>
        <taxon>Pseudomonadota</taxon>
        <taxon>Alphaproteobacteria</taxon>
        <taxon>Rhodospirillales</taxon>
        <taxon>Dongiaceae</taxon>
        <taxon>Dongia</taxon>
    </lineage>
</organism>
<dbReference type="PANTHER" id="PTHR21624:SF1">
    <property type="entry name" value="ALKYLGLYCEROL MONOOXYGENASE"/>
    <property type="match status" value="1"/>
</dbReference>
<evidence type="ECO:0000256" key="3">
    <source>
        <dbReference type="ARBA" id="ARBA00022989"/>
    </source>
</evidence>
<feature type="region of interest" description="Disordered" evidence="7">
    <location>
        <begin position="1"/>
        <end position="26"/>
    </location>
</feature>
<evidence type="ECO:0000313" key="10">
    <source>
        <dbReference type="Proteomes" id="UP001279642"/>
    </source>
</evidence>
<dbReference type="Pfam" id="PF04116">
    <property type="entry name" value="FA_hydroxylase"/>
    <property type="match status" value="1"/>
</dbReference>
<evidence type="ECO:0000256" key="6">
    <source>
        <dbReference type="ARBA" id="ARBA00023136"/>
    </source>
</evidence>
<dbReference type="InterPro" id="IPR006694">
    <property type="entry name" value="Fatty_acid_hydroxylase"/>
</dbReference>
<evidence type="ECO:0000313" key="9">
    <source>
        <dbReference type="EMBL" id="MDY0885361.1"/>
    </source>
</evidence>
<dbReference type="Proteomes" id="UP001279642">
    <property type="component" value="Unassembled WGS sequence"/>
</dbReference>
<sequence length="198" mass="22067">MELARPAYADGAGVRRRSGSGESSWNSSSIQKQLWCSAAFRRRHPRRGIVVPTVEQEGLSLAGKLGISLVYQFWLHSTLIPKVGPLEFVLNTPSAHRVHHASNRAYIDRNFCGILVIFDRLFGTYKAEDDQVKLRYGILPPMPSNNPLVIVDGEIIALVRDVRQAGNWGDRWRLIFMPPGWSPANKVQKAPLAPSSPS</sequence>
<keyword evidence="10" id="KW-1185">Reference proteome</keyword>
<evidence type="ECO:0000256" key="5">
    <source>
        <dbReference type="ARBA" id="ARBA00023098"/>
    </source>
</evidence>
<comment type="caution">
    <text evidence="9">The sequence shown here is derived from an EMBL/GenBank/DDBJ whole genome shotgun (WGS) entry which is preliminary data.</text>
</comment>
<keyword evidence="2" id="KW-0812">Transmembrane</keyword>
<gene>
    <name evidence="9" type="ORF">SMD27_21140</name>
</gene>
<keyword evidence="6" id="KW-0472">Membrane</keyword>
<reference evidence="9 10" key="1">
    <citation type="journal article" date="2016" name="Antonie Van Leeuwenhoek">
        <title>Dongia soli sp. nov., isolated from soil from Dokdo, Korea.</title>
        <authorList>
            <person name="Kim D.U."/>
            <person name="Lee H."/>
            <person name="Kim H."/>
            <person name="Kim S.G."/>
            <person name="Ka J.O."/>
        </authorList>
    </citation>
    <scope>NUCLEOTIDE SEQUENCE [LARGE SCALE GENOMIC DNA]</scope>
    <source>
        <strain evidence="9 10">D78</strain>
    </source>
</reference>
<dbReference type="PANTHER" id="PTHR21624">
    <property type="entry name" value="STEROL DESATURASE-RELATED PROTEIN"/>
    <property type="match status" value="1"/>
</dbReference>
<evidence type="ECO:0000256" key="1">
    <source>
        <dbReference type="ARBA" id="ARBA00004127"/>
    </source>
</evidence>
<evidence type="ECO:0000256" key="2">
    <source>
        <dbReference type="ARBA" id="ARBA00022692"/>
    </source>
</evidence>
<keyword evidence="4" id="KW-0560">Oxidoreductase</keyword>
<dbReference type="InterPro" id="IPR051689">
    <property type="entry name" value="Sterol_desaturase/TMEM195"/>
</dbReference>
<feature type="domain" description="Fatty acid hydroxylase" evidence="8">
    <location>
        <begin position="65"/>
        <end position="124"/>
    </location>
</feature>